<dbReference type="OrthoDB" id="1922121at2759"/>
<gene>
    <name evidence="1" type="ORF">Pyn_31003</name>
</gene>
<dbReference type="EMBL" id="PJQY01000251">
    <property type="protein sequence ID" value="PQQ14709.1"/>
    <property type="molecule type" value="Genomic_DNA"/>
</dbReference>
<dbReference type="Pfam" id="PF19239">
    <property type="entry name" value="GIY_YIG_domain"/>
    <property type="match status" value="1"/>
</dbReference>
<organism evidence="1 2">
    <name type="scientific">Prunus yedoensis var. nudiflora</name>
    <dbReference type="NCBI Taxonomy" id="2094558"/>
    <lineage>
        <taxon>Eukaryota</taxon>
        <taxon>Viridiplantae</taxon>
        <taxon>Streptophyta</taxon>
        <taxon>Embryophyta</taxon>
        <taxon>Tracheophyta</taxon>
        <taxon>Spermatophyta</taxon>
        <taxon>Magnoliopsida</taxon>
        <taxon>eudicotyledons</taxon>
        <taxon>Gunneridae</taxon>
        <taxon>Pentapetalae</taxon>
        <taxon>rosids</taxon>
        <taxon>fabids</taxon>
        <taxon>Rosales</taxon>
        <taxon>Rosaceae</taxon>
        <taxon>Amygdaloideae</taxon>
        <taxon>Amygdaleae</taxon>
        <taxon>Prunus</taxon>
    </lineage>
</organism>
<dbReference type="Proteomes" id="UP000250321">
    <property type="component" value="Unassembled WGS sequence"/>
</dbReference>
<keyword evidence="2" id="KW-1185">Reference proteome</keyword>
<proteinExistence type="predicted"/>
<dbReference type="STRING" id="2094558.A0A314Z691"/>
<protein>
    <submittedName>
        <fullName evidence="1">Protein EFFECTOR OF TRANSCRIPTION 2 isoform X1</fullName>
    </submittedName>
</protein>
<dbReference type="PANTHER" id="PTHR35133">
    <property type="entry name" value="PROTEIN EFFECTOR OF TRANSCRIPTION 2-RELATED"/>
    <property type="match status" value="1"/>
</dbReference>
<name>A0A314Z691_PRUYE</name>
<evidence type="ECO:0000313" key="1">
    <source>
        <dbReference type="EMBL" id="PQQ14709.1"/>
    </source>
</evidence>
<dbReference type="GO" id="GO:0006355">
    <property type="term" value="P:regulation of DNA-templated transcription"/>
    <property type="evidence" value="ECO:0007669"/>
    <property type="project" value="InterPro"/>
</dbReference>
<comment type="caution">
    <text evidence="1">The sequence shown here is derived from an EMBL/GenBank/DDBJ whole genome shotgun (WGS) entry which is preliminary data.</text>
</comment>
<dbReference type="GO" id="GO:0003677">
    <property type="term" value="F:DNA binding"/>
    <property type="evidence" value="ECO:0007669"/>
    <property type="project" value="InterPro"/>
</dbReference>
<dbReference type="AlphaFoldDB" id="A0A314Z691"/>
<sequence>MGAGDLTVAVTRLKREDCKRTKHDSHFSNWKILVGPSDWEDYSLGREGAERYRVHNLPEKESPGVYELGIAVLRTGLGREIGKLDPDYIVPVYLGQADNVRTRLQQYGRSGAHLGNGCPTGHPSDRVQKGPGLFAEILSRDYPIVYRWAPMENKSVALKTETQLLNTFDYAWNTNINGARRPDDVLQKLKIVSSSTTRFVNIAQKLVPFSSKKVGTRIESSKLLSPEEKFSAYANRESHNPLSRVFKLGRSQPRLVLDRIGMTQENTIICGVDVGDGSVCRMPPVPGRKRCAKHKGMRINRSTRVGISNSTVDSESECSAISSIEFHDAQIINRDPVESFTSICGFIFADGSICRTPPVPGRKRCSHHKGMRINSSTRVGISNSTVDSESECSAISSIEFHDAQIINCDPVERFTSICGFIFADGSICRTPPVPGRKRCSNHKGMRINSSTRVGISISTVDSESERSAISSIEFHDAKIINRDPVESFTSICGFILADGSSCRRHPIQGRKRCDEHKGKRIKNPYCY</sequence>
<evidence type="ECO:0000313" key="2">
    <source>
        <dbReference type="Proteomes" id="UP000250321"/>
    </source>
</evidence>
<reference evidence="1 2" key="1">
    <citation type="submission" date="2018-02" db="EMBL/GenBank/DDBJ databases">
        <title>Draft genome of wild Prunus yedoensis var. nudiflora.</title>
        <authorList>
            <person name="Baek S."/>
            <person name="Kim J.-H."/>
            <person name="Choi K."/>
            <person name="Kim G.-B."/>
            <person name="Cho A."/>
            <person name="Jang H."/>
            <person name="Shin C.-H."/>
            <person name="Yu H.-J."/>
            <person name="Mun J.-H."/>
        </authorList>
    </citation>
    <scope>NUCLEOTIDE SEQUENCE [LARGE SCALE GENOMIC DNA]</scope>
    <source>
        <strain evidence="2">cv. Jeju island</strain>
        <tissue evidence="1">Leaf</tissue>
    </source>
</reference>
<dbReference type="PANTHER" id="PTHR35133:SF1">
    <property type="entry name" value="PROTEIN EFFECTOR OF TRANSCRIPTION 2-RELATED"/>
    <property type="match status" value="1"/>
</dbReference>
<accession>A0A314Z691</accession>
<dbReference type="InterPro" id="IPR038909">
    <property type="entry name" value="Effector_transcript"/>
</dbReference>